<keyword evidence="4" id="KW-1185">Reference proteome</keyword>
<dbReference type="GO" id="GO:0046872">
    <property type="term" value="F:metal ion binding"/>
    <property type="evidence" value="ECO:0007669"/>
    <property type="project" value="UniProtKB-KW"/>
</dbReference>
<feature type="binding site" evidence="1">
    <location>
        <position position="434"/>
    </location>
    <ligand>
        <name>Mg(2+)</name>
        <dbReference type="ChEBI" id="CHEBI:18420"/>
        <label>1</label>
    </ligand>
</feature>
<dbReference type="Gene3D" id="1.10.4080.10">
    <property type="entry name" value="ADP-ribosylation/Crystallin J1"/>
    <property type="match status" value="2"/>
</dbReference>
<feature type="binding site" evidence="1">
    <location>
        <position position="437"/>
    </location>
    <ligand>
        <name>Mg(2+)</name>
        <dbReference type="ChEBI" id="CHEBI:18420"/>
        <label>1</label>
    </ligand>
</feature>
<evidence type="ECO:0000313" key="3">
    <source>
        <dbReference type="EMBL" id="KAG0257755.1"/>
    </source>
</evidence>
<evidence type="ECO:0000256" key="1">
    <source>
        <dbReference type="PIRSR" id="PIRSR605502-1"/>
    </source>
</evidence>
<dbReference type="EMBL" id="JAAAJA010000247">
    <property type="protein sequence ID" value="KAG0257755.1"/>
    <property type="molecule type" value="Genomic_DNA"/>
</dbReference>
<comment type="caution">
    <text evidence="3">The sequence shown here is derived from an EMBL/GenBank/DDBJ whole genome shotgun (WGS) entry which is preliminary data.</text>
</comment>
<dbReference type="InterPro" id="IPR050792">
    <property type="entry name" value="ADP-ribosylglycohydrolase"/>
</dbReference>
<name>A0A9P6Q3K3_9FUNG</name>
<feature type="binding site" evidence="1">
    <location>
        <position position="436"/>
    </location>
    <ligand>
        <name>Mg(2+)</name>
        <dbReference type="ChEBI" id="CHEBI:18420"/>
        <label>1</label>
    </ligand>
</feature>
<dbReference type="AlphaFoldDB" id="A0A9P6Q3K3"/>
<dbReference type="Pfam" id="PF03747">
    <property type="entry name" value="ADP_ribosyl_GH"/>
    <property type="match status" value="2"/>
</dbReference>
<dbReference type="InterPro" id="IPR005502">
    <property type="entry name" value="Ribosyl_crysJ1"/>
</dbReference>
<comment type="cofactor">
    <cofactor evidence="1">
        <name>Mg(2+)</name>
        <dbReference type="ChEBI" id="CHEBI:18420"/>
    </cofactor>
    <text evidence="1">Binds 2 magnesium ions per subunit.</text>
</comment>
<dbReference type="OrthoDB" id="2021138at2759"/>
<dbReference type="PANTHER" id="PTHR16222">
    <property type="entry name" value="ADP-RIBOSYLGLYCOHYDROLASE"/>
    <property type="match status" value="1"/>
</dbReference>
<organism evidence="3 4">
    <name type="scientific">Mortierella polycephala</name>
    <dbReference type="NCBI Taxonomy" id="41804"/>
    <lineage>
        <taxon>Eukaryota</taxon>
        <taxon>Fungi</taxon>
        <taxon>Fungi incertae sedis</taxon>
        <taxon>Mucoromycota</taxon>
        <taxon>Mortierellomycotina</taxon>
        <taxon>Mortierellomycetes</taxon>
        <taxon>Mortierellales</taxon>
        <taxon>Mortierellaceae</taxon>
        <taxon>Mortierella</taxon>
    </lineage>
</organism>
<dbReference type="InterPro" id="IPR036705">
    <property type="entry name" value="Ribosyl_crysJ1_sf"/>
</dbReference>
<keyword evidence="1" id="KW-0460">Magnesium</keyword>
<gene>
    <name evidence="3" type="ORF">BG011_003781</name>
</gene>
<dbReference type="PANTHER" id="PTHR16222:SF28">
    <property type="entry name" value="ADP-RIBOSYLGLYCOHYDROLASE"/>
    <property type="match status" value="1"/>
</dbReference>
<evidence type="ECO:0008006" key="5">
    <source>
        <dbReference type="Google" id="ProtNLM"/>
    </source>
</evidence>
<keyword evidence="1" id="KW-0479">Metal-binding</keyword>
<dbReference type="Proteomes" id="UP000726737">
    <property type="component" value="Unassembled WGS sequence"/>
</dbReference>
<dbReference type="SUPFAM" id="SSF101478">
    <property type="entry name" value="ADP-ribosylglycohydrolase"/>
    <property type="match status" value="2"/>
</dbReference>
<proteinExistence type="predicted"/>
<accession>A0A9P6Q3K3</accession>
<feature type="binding site" evidence="1">
    <location>
        <position position="75"/>
    </location>
    <ligand>
        <name>Mg(2+)</name>
        <dbReference type="ChEBI" id="CHEBI:18420"/>
        <label>1</label>
    </ligand>
</feature>
<reference evidence="3" key="1">
    <citation type="journal article" date="2020" name="Fungal Divers.">
        <title>Resolving the Mortierellaceae phylogeny through synthesis of multi-gene phylogenetics and phylogenomics.</title>
        <authorList>
            <person name="Vandepol N."/>
            <person name="Liber J."/>
            <person name="Desiro A."/>
            <person name="Na H."/>
            <person name="Kennedy M."/>
            <person name="Barry K."/>
            <person name="Grigoriev I.V."/>
            <person name="Miller A.N."/>
            <person name="O'Donnell K."/>
            <person name="Stajich J.E."/>
            <person name="Bonito G."/>
        </authorList>
    </citation>
    <scope>NUCLEOTIDE SEQUENCE</scope>
    <source>
        <strain evidence="3">KOD948</strain>
    </source>
</reference>
<evidence type="ECO:0000313" key="4">
    <source>
        <dbReference type="Proteomes" id="UP000726737"/>
    </source>
</evidence>
<sequence length="492" mass="54817">MAELSTLTKLQLRDRIRGCILGNALGDAYGLATEFMTAKQAEQRYGNGPIAFGRDSGYPVWEDPHRAFEQRNDFTDDTDQLLVLLQSLEQTGNGKLCARNFANRLIEWRNYGIPEIGTEPGRGLGYTVSRVMEHPAFLLNPHRAAFEVWDSEERNLAPNGATMRTGVIGVETFWDEPRVVENAMAAAKVTHVDPRSVVSAVISSVLISRLLRGGGEDKAEDMARTWNPKLTQPDYRQELLAYLERGTTLKGNSSLNPTYEPDTEANRFRRKDYVACATQLAAKDAESGAPKPVKDQNPSQWNKGRPDVTHRPSIGWAGIDQVGDDEAMAPLARSVFNDYKFLLQQTDVVPIDTSSPERVQERWANAMETMCFPPSLHSLELGCGRAMGYTFKCIGIAYYGATRRLDLSPTLPEYHGPAGLFRGLMEQVTLEAGDADTNCAVMGSLLGARFGLENGLPSTWWEELQHLEWLNTTLDKYIEHVMTNYDVQCSAE</sequence>
<feature type="binding site" evidence="1">
    <location>
        <position position="76"/>
    </location>
    <ligand>
        <name>Mg(2+)</name>
        <dbReference type="ChEBI" id="CHEBI:18420"/>
        <label>1</label>
    </ligand>
</feature>
<feature type="binding site" evidence="1">
    <location>
        <position position="77"/>
    </location>
    <ligand>
        <name>Mg(2+)</name>
        <dbReference type="ChEBI" id="CHEBI:18420"/>
        <label>1</label>
    </ligand>
</feature>
<evidence type="ECO:0000256" key="2">
    <source>
        <dbReference type="SAM" id="MobiDB-lite"/>
    </source>
</evidence>
<feature type="region of interest" description="Disordered" evidence="2">
    <location>
        <begin position="283"/>
        <end position="313"/>
    </location>
</feature>
<protein>
    <recommendedName>
        <fullName evidence="5">ADP-ribosylglycohydrolase</fullName>
    </recommendedName>
</protein>